<evidence type="ECO:0000313" key="1">
    <source>
        <dbReference type="EMBL" id="MDT0263781.1"/>
    </source>
</evidence>
<reference evidence="2" key="1">
    <citation type="submission" date="2023-07" db="EMBL/GenBank/DDBJ databases">
        <title>30 novel species of actinomycetes from the DSMZ collection.</title>
        <authorList>
            <person name="Nouioui I."/>
        </authorList>
    </citation>
    <scope>NUCLEOTIDE SEQUENCE [LARGE SCALE GENOMIC DNA]</scope>
    <source>
        <strain evidence="2">DSM 44399</strain>
    </source>
</reference>
<feature type="non-terminal residue" evidence="1">
    <location>
        <position position="1"/>
    </location>
</feature>
<evidence type="ECO:0000313" key="2">
    <source>
        <dbReference type="Proteomes" id="UP001183176"/>
    </source>
</evidence>
<sequence length="147" mass="15164">VRAADQLLLLSHATASDLAHLAARIDEVSGWSGRAGLLLVGGGYPDAEVARELGVSVMARIPTDPVEAATLNGRNPPRRRLFTRATLSRTAGQVATVLATSRQLLYRPAPGTAADVDIPVPGEPSSPGAAEPALTAVASQLLNGRLT</sequence>
<accession>A0ABU2JGA7</accession>
<proteinExistence type="predicted"/>
<comment type="caution">
    <text evidence="1">The sequence shown here is derived from an EMBL/GenBank/DDBJ whole genome shotgun (WGS) entry which is preliminary data.</text>
</comment>
<keyword evidence="2" id="KW-1185">Reference proteome</keyword>
<name>A0ABU2JGA7_9ACTN</name>
<dbReference type="Proteomes" id="UP001183176">
    <property type="component" value="Unassembled WGS sequence"/>
</dbReference>
<evidence type="ECO:0008006" key="3">
    <source>
        <dbReference type="Google" id="ProtNLM"/>
    </source>
</evidence>
<gene>
    <name evidence="1" type="ORF">RM423_20610</name>
</gene>
<protein>
    <recommendedName>
        <fullName evidence="3">PucR family transcriptional regulator</fullName>
    </recommendedName>
</protein>
<organism evidence="1 2">
    <name type="scientific">Jatrophihabitans lederbergiae</name>
    <dbReference type="NCBI Taxonomy" id="3075547"/>
    <lineage>
        <taxon>Bacteria</taxon>
        <taxon>Bacillati</taxon>
        <taxon>Actinomycetota</taxon>
        <taxon>Actinomycetes</taxon>
        <taxon>Jatrophihabitantales</taxon>
        <taxon>Jatrophihabitantaceae</taxon>
        <taxon>Jatrophihabitans</taxon>
    </lineage>
</organism>
<dbReference type="EMBL" id="JAVREH010000051">
    <property type="protein sequence ID" value="MDT0263781.1"/>
    <property type="molecule type" value="Genomic_DNA"/>
</dbReference>